<dbReference type="InterPro" id="IPR036188">
    <property type="entry name" value="FAD/NAD-bd_sf"/>
</dbReference>
<gene>
    <name evidence="2" type="ORF">A9Q02_17370</name>
</gene>
<feature type="domain" description="Amine oxidase" evidence="1">
    <location>
        <begin position="135"/>
        <end position="404"/>
    </location>
</feature>
<dbReference type="PANTHER" id="PTHR10742">
    <property type="entry name" value="FLAVIN MONOAMINE OXIDASE"/>
    <property type="match status" value="1"/>
</dbReference>
<reference evidence="2 3" key="1">
    <citation type="submission" date="2016-05" db="EMBL/GenBank/DDBJ databases">
        <authorList>
            <person name="Lavstsen T."/>
            <person name="Jespersen J.S."/>
        </authorList>
    </citation>
    <scope>NUCLEOTIDE SEQUENCE [LARGE SCALE GENOMIC DNA]</scope>
    <source>
        <strain evidence="2 3">B7-9</strain>
    </source>
</reference>
<dbReference type="Gene3D" id="3.90.660.10">
    <property type="match status" value="1"/>
</dbReference>
<dbReference type="OrthoDB" id="25353at2"/>
<dbReference type="RefSeq" id="WP_097654086.1">
    <property type="nucleotide sequence ID" value="NZ_LYXE01000122.1"/>
</dbReference>
<comment type="caution">
    <text evidence="2">The sequence shown here is derived from an EMBL/GenBank/DDBJ whole genome shotgun (WGS) entry which is preliminary data.</text>
</comment>
<dbReference type="Proteomes" id="UP000220922">
    <property type="component" value="Unassembled WGS sequence"/>
</dbReference>
<dbReference type="AlphaFoldDB" id="A0A2H3KRI5"/>
<feature type="domain" description="Amine oxidase" evidence="1">
    <location>
        <begin position="12"/>
        <end position="76"/>
    </location>
</feature>
<dbReference type="EMBL" id="LYXE01000122">
    <property type="protein sequence ID" value="PDV97818.1"/>
    <property type="molecule type" value="Genomic_DNA"/>
</dbReference>
<accession>A0A2H3KRI5</accession>
<evidence type="ECO:0000313" key="3">
    <source>
        <dbReference type="Proteomes" id="UP000220922"/>
    </source>
</evidence>
<dbReference type="InterPro" id="IPR002937">
    <property type="entry name" value="Amino_oxidase"/>
</dbReference>
<keyword evidence="3" id="KW-1185">Reference proteome</keyword>
<dbReference type="Gene3D" id="3.50.50.60">
    <property type="entry name" value="FAD/NAD(P)-binding domain"/>
    <property type="match status" value="1"/>
</dbReference>
<evidence type="ECO:0000259" key="1">
    <source>
        <dbReference type="Pfam" id="PF01593"/>
    </source>
</evidence>
<sequence>MNEVIIIGAGAAGLAAGRRLYEAGWKVLLLEARERIGGRIWTDHRYGPVELGAEFIHGAQATTWQYVQAAGLRTQAWGSDRRFARRGTMLATDDPCIALTYQFYEAVTTYAGPERSVADVMASLAEPDEPAAQMTLRWLTNLEGADPARLSATALAHERRTSTNGQGNFHLLDGYATLVTAIAAGLTIKTGAPVTKITWQRGEAVVTLIDGTQHVAPRVIITVPLGVLQAGTITFTPELPATKQAALERIAMGHVTKLVLWFDRQCWEPFTIMSTDGKIVTWWPVVSTTTPALMGYQGGAAALALAHMSEDQVLTLALNELTSLFGNEVRQAWLGGQMSAWSNDPWSNGAYSYSPVGMGAARAMLAAPVDDALYFAGEACATNGHLATVHGAIESGHQAAEAILANQGTELIA</sequence>
<dbReference type="Pfam" id="PF01593">
    <property type="entry name" value="Amino_oxidase"/>
    <property type="match status" value="2"/>
</dbReference>
<dbReference type="PANTHER" id="PTHR10742:SF410">
    <property type="entry name" value="LYSINE-SPECIFIC HISTONE DEMETHYLASE 2"/>
    <property type="match status" value="1"/>
</dbReference>
<dbReference type="SUPFAM" id="SSF51905">
    <property type="entry name" value="FAD/NAD(P)-binding domain"/>
    <property type="match status" value="1"/>
</dbReference>
<name>A0A2H3KRI5_9CHLR</name>
<dbReference type="SUPFAM" id="SSF54373">
    <property type="entry name" value="FAD-linked reductases, C-terminal domain"/>
    <property type="match status" value="1"/>
</dbReference>
<proteinExistence type="predicted"/>
<dbReference type="GO" id="GO:0016491">
    <property type="term" value="F:oxidoreductase activity"/>
    <property type="evidence" value="ECO:0007669"/>
    <property type="project" value="InterPro"/>
</dbReference>
<protein>
    <submittedName>
        <fullName evidence="2">Amine oxidase</fullName>
    </submittedName>
</protein>
<evidence type="ECO:0000313" key="2">
    <source>
        <dbReference type="EMBL" id="PDV97818.1"/>
    </source>
</evidence>
<dbReference type="InterPro" id="IPR050281">
    <property type="entry name" value="Flavin_monoamine_oxidase"/>
</dbReference>
<organism evidence="2 3">
    <name type="scientific">Candidatus Chloroploca asiatica</name>
    <dbReference type="NCBI Taxonomy" id="1506545"/>
    <lineage>
        <taxon>Bacteria</taxon>
        <taxon>Bacillati</taxon>
        <taxon>Chloroflexota</taxon>
        <taxon>Chloroflexia</taxon>
        <taxon>Chloroflexales</taxon>
        <taxon>Chloroflexineae</taxon>
        <taxon>Oscillochloridaceae</taxon>
        <taxon>Candidatus Chloroploca</taxon>
    </lineage>
</organism>